<evidence type="ECO:0000313" key="3">
    <source>
        <dbReference type="Proteomes" id="UP000265916"/>
    </source>
</evidence>
<reference evidence="2 3" key="1">
    <citation type="submission" date="2017-08" db="EMBL/GenBank/DDBJ databases">
        <title>Reclassification of Bisgaard taxon 37 and 44.</title>
        <authorList>
            <person name="Christensen H."/>
        </authorList>
    </citation>
    <scope>NUCLEOTIDE SEQUENCE [LARGE SCALE GENOMIC DNA]</scope>
    <source>
        <strain evidence="2 3">111</strain>
    </source>
</reference>
<dbReference type="Gene3D" id="3.10.450.50">
    <property type="match status" value="1"/>
</dbReference>
<dbReference type="RefSeq" id="WP_119530084.1">
    <property type="nucleotide sequence ID" value="NZ_JBHSSP010000030.1"/>
</dbReference>
<dbReference type="SUPFAM" id="SSF54427">
    <property type="entry name" value="NTF2-like"/>
    <property type="match status" value="1"/>
</dbReference>
<feature type="domain" description="SnoaL-like" evidence="1">
    <location>
        <begin position="9"/>
        <end position="138"/>
    </location>
</feature>
<proteinExistence type="predicted"/>
<keyword evidence="3" id="KW-1185">Reference proteome</keyword>
<dbReference type="EMBL" id="NRJG01000012">
    <property type="protein sequence ID" value="RIY40328.1"/>
    <property type="molecule type" value="Genomic_DNA"/>
</dbReference>
<dbReference type="OrthoDB" id="581683at2"/>
<protein>
    <recommendedName>
        <fullName evidence="1">SnoaL-like domain-containing protein</fullName>
    </recommendedName>
</protein>
<evidence type="ECO:0000313" key="2">
    <source>
        <dbReference type="EMBL" id="RIY40328.1"/>
    </source>
</evidence>
<gene>
    <name evidence="2" type="ORF">CKF58_00755</name>
</gene>
<dbReference type="InterPro" id="IPR032710">
    <property type="entry name" value="NTF2-like_dom_sf"/>
</dbReference>
<organism evidence="2 3">
    <name type="scientific">Psittacicella hinzii</name>
    <dbReference type="NCBI Taxonomy" id="2028575"/>
    <lineage>
        <taxon>Bacteria</taxon>
        <taxon>Pseudomonadati</taxon>
        <taxon>Pseudomonadota</taxon>
        <taxon>Gammaproteobacteria</taxon>
        <taxon>Pasteurellales</taxon>
        <taxon>Psittacicellaceae</taxon>
        <taxon>Psittacicella</taxon>
    </lineage>
</organism>
<dbReference type="AlphaFoldDB" id="A0A3A1YSY7"/>
<dbReference type="InterPro" id="IPR037401">
    <property type="entry name" value="SnoaL-like"/>
</dbReference>
<evidence type="ECO:0000259" key="1">
    <source>
        <dbReference type="Pfam" id="PF13577"/>
    </source>
</evidence>
<dbReference type="Proteomes" id="UP000265916">
    <property type="component" value="Unassembled WGS sequence"/>
</dbReference>
<comment type="caution">
    <text evidence="2">The sequence shown here is derived from an EMBL/GenBank/DDBJ whole genome shotgun (WGS) entry which is preliminary data.</text>
</comment>
<sequence length="151" mass="16800">MTVANTLETILEKQALKELVDTFANLADVKDVAAQGHLFTDDAKVVSHIKGQGTSEFIGKEAIVAGFSAFLANFNDVYHANGQFLVTDLTDTTAQATHYCQVALTSEQDGVAKMTKFYIRYEDQYVKVDNNWKIAQRTSHFLIVENYDLAV</sequence>
<name>A0A3A1YSY7_9GAMM</name>
<dbReference type="Pfam" id="PF13577">
    <property type="entry name" value="SnoaL_4"/>
    <property type="match status" value="1"/>
</dbReference>
<accession>A0A3A1YSY7</accession>